<dbReference type="Gene3D" id="3.30.530.20">
    <property type="match status" value="1"/>
</dbReference>
<evidence type="ECO:0000256" key="1">
    <source>
        <dbReference type="SAM" id="Coils"/>
    </source>
</evidence>
<dbReference type="PANTHER" id="PTHR40370">
    <property type="entry name" value="EXPRESSED PROTEIN"/>
    <property type="match status" value="1"/>
</dbReference>
<gene>
    <name evidence="4" type="ORF">ASPZODRAFT_64427</name>
</gene>
<name>A0A1L9SKE8_9EURO</name>
<proteinExistence type="predicted"/>
<feature type="region of interest" description="Disordered" evidence="2">
    <location>
        <begin position="394"/>
        <end position="438"/>
    </location>
</feature>
<feature type="region of interest" description="Disordered" evidence="2">
    <location>
        <begin position="499"/>
        <end position="551"/>
    </location>
</feature>
<organism evidence="4 5">
    <name type="scientific">Penicilliopsis zonata CBS 506.65</name>
    <dbReference type="NCBI Taxonomy" id="1073090"/>
    <lineage>
        <taxon>Eukaryota</taxon>
        <taxon>Fungi</taxon>
        <taxon>Dikarya</taxon>
        <taxon>Ascomycota</taxon>
        <taxon>Pezizomycotina</taxon>
        <taxon>Eurotiomycetes</taxon>
        <taxon>Eurotiomycetidae</taxon>
        <taxon>Eurotiales</taxon>
        <taxon>Aspergillaceae</taxon>
        <taxon>Penicilliopsis</taxon>
    </lineage>
</organism>
<dbReference type="AlphaFoldDB" id="A0A1L9SKE8"/>
<feature type="region of interest" description="Disordered" evidence="2">
    <location>
        <begin position="304"/>
        <end position="360"/>
    </location>
</feature>
<dbReference type="InterPro" id="IPR023393">
    <property type="entry name" value="START-like_dom_sf"/>
</dbReference>
<feature type="compositionally biased region" description="Acidic residues" evidence="2">
    <location>
        <begin position="345"/>
        <end position="354"/>
    </location>
</feature>
<feature type="compositionally biased region" description="Basic and acidic residues" evidence="2">
    <location>
        <begin position="306"/>
        <end position="344"/>
    </location>
</feature>
<dbReference type="PANTHER" id="PTHR40370:SF1">
    <property type="entry name" value="DUF3074 DOMAIN-CONTAINING PROTEIN"/>
    <property type="match status" value="1"/>
</dbReference>
<keyword evidence="5" id="KW-1185">Reference proteome</keyword>
<dbReference type="GeneID" id="34615697"/>
<evidence type="ECO:0000259" key="3">
    <source>
        <dbReference type="Pfam" id="PF11274"/>
    </source>
</evidence>
<feature type="coiled-coil region" evidence="1">
    <location>
        <begin position="464"/>
        <end position="498"/>
    </location>
</feature>
<accession>A0A1L9SKE8</accession>
<feature type="compositionally biased region" description="Low complexity" evidence="2">
    <location>
        <begin position="518"/>
        <end position="533"/>
    </location>
</feature>
<evidence type="ECO:0000313" key="5">
    <source>
        <dbReference type="Proteomes" id="UP000184188"/>
    </source>
</evidence>
<evidence type="ECO:0000256" key="2">
    <source>
        <dbReference type="SAM" id="MobiDB-lite"/>
    </source>
</evidence>
<keyword evidence="1" id="KW-0175">Coiled coil</keyword>
<dbReference type="OrthoDB" id="5403181at2759"/>
<dbReference type="EMBL" id="KV878340">
    <property type="protein sequence ID" value="OJJ47637.1"/>
    <property type="molecule type" value="Genomic_DNA"/>
</dbReference>
<dbReference type="Pfam" id="PF11274">
    <property type="entry name" value="DUF3074"/>
    <property type="match status" value="1"/>
</dbReference>
<feature type="coiled-coil region" evidence="1">
    <location>
        <begin position="584"/>
        <end position="632"/>
    </location>
</feature>
<dbReference type="InterPro" id="IPR024500">
    <property type="entry name" value="DUF3074"/>
</dbReference>
<sequence>MAALHEALQCLQPTSWEEIPKEHDKLRGMLRELFGQARVIVDSVPEEPEKKTSNTKTNTNTDLQKEWGKPLKVNSKENPLGIPLYKLTGADGKGTWFARRSVHEGLPFSVWKSKIASEIAETLRGNTARKEQGLPPDYAVRGIGAERKLEDIEVMDDENRDGNGDGDGGNEGATLARLELYHVSVQFPRPTTSRDFVPLVISSEIGLNGSDVTAGKGRSLIILSKPCRHGDVPPDERYIRGQYESVEIIREIPRSSAAKTEPMNPVEWIMVTRSDPGGNIPRWMVEKGTPRSILTDAAKFVQWASQDDKASRDDKSDDHSTGDIEPNLREEIEKGNGVQARDEVKEEEEEDGDENPPAHTGLIASVAHLLNMGVDKYAPQAVRDYIPHFTYDSFESESDDNSTSEPISDNDFAEKAPSSQIKVEEKCADEETDSHTSVSLASDIHEEHISPLDLIQQNKNGGKLSSREKELAKLALRKREVESRLDSLRSEIEALHIRPTSDTDLKTDKPFTESDHPSTVSSSNGQSSSSTATAEQRTAPQDAMQLHKAASSMLREESKLFKQLRKIEASQLRVAAKIEARQRKRTARDDKHRSRSEVDALRQEVHGLKREVEKLRAERRHWLDLVASLQAENSRLVSVAQ</sequence>
<dbReference type="VEuPathDB" id="FungiDB:ASPZODRAFT_64427"/>
<evidence type="ECO:0000313" key="4">
    <source>
        <dbReference type="EMBL" id="OJJ47637.1"/>
    </source>
</evidence>
<protein>
    <recommendedName>
        <fullName evidence="3">DUF3074 domain-containing protein</fullName>
    </recommendedName>
</protein>
<reference evidence="5" key="1">
    <citation type="journal article" date="2017" name="Genome Biol.">
        <title>Comparative genomics reveals high biological diversity and specific adaptations in the industrially and medically important fungal genus Aspergillus.</title>
        <authorList>
            <person name="de Vries R.P."/>
            <person name="Riley R."/>
            <person name="Wiebenga A."/>
            <person name="Aguilar-Osorio G."/>
            <person name="Amillis S."/>
            <person name="Uchima C.A."/>
            <person name="Anderluh G."/>
            <person name="Asadollahi M."/>
            <person name="Askin M."/>
            <person name="Barry K."/>
            <person name="Battaglia E."/>
            <person name="Bayram O."/>
            <person name="Benocci T."/>
            <person name="Braus-Stromeyer S.A."/>
            <person name="Caldana C."/>
            <person name="Canovas D."/>
            <person name="Cerqueira G.C."/>
            <person name="Chen F."/>
            <person name="Chen W."/>
            <person name="Choi C."/>
            <person name="Clum A."/>
            <person name="Dos Santos R.A."/>
            <person name="Damasio A.R."/>
            <person name="Diallinas G."/>
            <person name="Emri T."/>
            <person name="Fekete E."/>
            <person name="Flipphi M."/>
            <person name="Freyberg S."/>
            <person name="Gallo A."/>
            <person name="Gournas C."/>
            <person name="Habgood R."/>
            <person name="Hainaut M."/>
            <person name="Harispe M.L."/>
            <person name="Henrissat B."/>
            <person name="Hilden K.S."/>
            <person name="Hope R."/>
            <person name="Hossain A."/>
            <person name="Karabika E."/>
            <person name="Karaffa L."/>
            <person name="Karanyi Z."/>
            <person name="Krasevec N."/>
            <person name="Kuo A."/>
            <person name="Kusch H."/>
            <person name="LaButti K."/>
            <person name="Lagendijk E.L."/>
            <person name="Lapidus A."/>
            <person name="Levasseur A."/>
            <person name="Lindquist E."/>
            <person name="Lipzen A."/>
            <person name="Logrieco A.F."/>
            <person name="MacCabe A."/>
            <person name="Maekelae M.R."/>
            <person name="Malavazi I."/>
            <person name="Melin P."/>
            <person name="Meyer V."/>
            <person name="Mielnichuk N."/>
            <person name="Miskei M."/>
            <person name="Molnar A.P."/>
            <person name="Mule G."/>
            <person name="Ngan C.Y."/>
            <person name="Orejas M."/>
            <person name="Orosz E."/>
            <person name="Ouedraogo J.P."/>
            <person name="Overkamp K.M."/>
            <person name="Park H.-S."/>
            <person name="Perrone G."/>
            <person name="Piumi F."/>
            <person name="Punt P.J."/>
            <person name="Ram A.F."/>
            <person name="Ramon A."/>
            <person name="Rauscher S."/>
            <person name="Record E."/>
            <person name="Riano-Pachon D.M."/>
            <person name="Robert V."/>
            <person name="Roehrig J."/>
            <person name="Ruller R."/>
            <person name="Salamov A."/>
            <person name="Salih N.S."/>
            <person name="Samson R.A."/>
            <person name="Sandor E."/>
            <person name="Sanguinetti M."/>
            <person name="Schuetze T."/>
            <person name="Sepcic K."/>
            <person name="Shelest E."/>
            <person name="Sherlock G."/>
            <person name="Sophianopoulou V."/>
            <person name="Squina F.M."/>
            <person name="Sun H."/>
            <person name="Susca A."/>
            <person name="Todd R.B."/>
            <person name="Tsang A."/>
            <person name="Unkles S.E."/>
            <person name="van de Wiele N."/>
            <person name="van Rossen-Uffink D."/>
            <person name="Oliveira J.V."/>
            <person name="Vesth T.C."/>
            <person name="Visser J."/>
            <person name="Yu J.-H."/>
            <person name="Zhou M."/>
            <person name="Andersen M.R."/>
            <person name="Archer D.B."/>
            <person name="Baker S.E."/>
            <person name="Benoit I."/>
            <person name="Brakhage A.A."/>
            <person name="Braus G.H."/>
            <person name="Fischer R."/>
            <person name="Frisvad J.C."/>
            <person name="Goldman G.H."/>
            <person name="Houbraken J."/>
            <person name="Oakley B."/>
            <person name="Pocsi I."/>
            <person name="Scazzocchio C."/>
            <person name="Seiboth B."/>
            <person name="vanKuyk P.A."/>
            <person name="Wortman J."/>
            <person name="Dyer P.S."/>
            <person name="Grigoriev I.V."/>
        </authorList>
    </citation>
    <scope>NUCLEOTIDE SEQUENCE [LARGE SCALE GENOMIC DNA]</scope>
    <source>
        <strain evidence="5">CBS 506.65</strain>
    </source>
</reference>
<feature type="region of interest" description="Disordered" evidence="2">
    <location>
        <begin position="149"/>
        <end position="171"/>
    </location>
</feature>
<dbReference type="Proteomes" id="UP000184188">
    <property type="component" value="Unassembled WGS sequence"/>
</dbReference>
<feature type="domain" description="DUF3074" evidence="3">
    <location>
        <begin position="96"/>
        <end position="304"/>
    </location>
</feature>
<feature type="region of interest" description="Disordered" evidence="2">
    <location>
        <begin position="43"/>
        <end position="66"/>
    </location>
</feature>
<feature type="compositionally biased region" description="Basic and acidic residues" evidence="2">
    <location>
        <begin position="499"/>
        <end position="516"/>
    </location>
</feature>
<dbReference type="RefSeq" id="XP_022582147.1">
    <property type="nucleotide sequence ID" value="XM_022729233.1"/>
</dbReference>
<dbReference type="SUPFAM" id="SSF55961">
    <property type="entry name" value="Bet v1-like"/>
    <property type="match status" value="1"/>
</dbReference>